<comment type="similarity">
    <text evidence="2 3">Belongs to the NrdI family.</text>
</comment>
<dbReference type="OrthoDB" id="350535at2"/>
<evidence type="ECO:0000313" key="5">
    <source>
        <dbReference type="Proteomes" id="UP000425411"/>
    </source>
</evidence>
<proteinExistence type="inferred from homology"/>
<dbReference type="GeneID" id="93206967"/>
<protein>
    <recommendedName>
        <fullName evidence="3">Protein NrdI</fullName>
    </recommendedName>
</protein>
<sequence length="126" mass="14554">MKVIFFSLTGNCKRFVEMCKLPEEDVIDLWEIDYEVDFDYILITPTIGFGKVPEDVERFLGENHKHLKGVVGSGNKNWGNRFAKAAEIISEQYNVPLLMKIELHGNTKDLIKFRKIYLESVDNGEI</sequence>
<name>A0A2X4NF44_9BACL</name>
<comment type="function">
    <text evidence="1 3">Probably involved in ribonucleotide reductase function.</text>
</comment>
<dbReference type="InterPro" id="IPR004465">
    <property type="entry name" value="RNR_NrdI"/>
</dbReference>
<gene>
    <name evidence="3 4" type="primary">nrdI</name>
    <name evidence="4" type="ORF">FOC49_02795</name>
</gene>
<dbReference type="Gene3D" id="3.40.50.360">
    <property type="match status" value="1"/>
</dbReference>
<dbReference type="HAMAP" id="MF_00128">
    <property type="entry name" value="NrdI"/>
    <property type="match status" value="1"/>
</dbReference>
<evidence type="ECO:0000256" key="3">
    <source>
        <dbReference type="HAMAP-Rule" id="MF_00128"/>
    </source>
</evidence>
<accession>A0A2X4NF44</accession>
<dbReference type="InterPro" id="IPR029039">
    <property type="entry name" value="Flavoprotein-like_sf"/>
</dbReference>
<organism evidence="4 5">
    <name type="scientific">Gemella morbillorum</name>
    <dbReference type="NCBI Taxonomy" id="29391"/>
    <lineage>
        <taxon>Bacteria</taxon>
        <taxon>Bacillati</taxon>
        <taxon>Bacillota</taxon>
        <taxon>Bacilli</taxon>
        <taxon>Bacillales</taxon>
        <taxon>Gemellaceae</taxon>
        <taxon>Gemella</taxon>
    </lineage>
</organism>
<dbReference type="Pfam" id="PF07972">
    <property type="entry name" value="Flavodoxin_NdrI"/>
    <property type="match status" value="1"/>
</dbReference>
<reference evidence="4 5" key="1">
    <citation type="submission" date="2019-11" db="EMBL/GenBank/DDBJ databases">
        <title>FDA dAtabase for Regulatory Grade micrObial Sequences (FDA-ARGOS): Supporting development and validation of Infectious Disease Dx tests.</title>
        <authorList>
            <person name="Turner S."/>
            <person name="Byrd R."/>
            <person name="Tallon L."/>
            <person name="Sadzewicz L."/>
            <person name="Vavikolanu K."/>
            <person name="Mehta A."/>
            <person name="Aluvathingal J."/>
            <person name="Nadendla S."/>
            <person name="Myers T."/>
            <person name="Yan Y."/>
            <person name="Sichtig H."/>
        </authorList>
    </citation>
    <scope>NUCLEOTIDE SEQUENCE [LARGE SCALE GENOMIC DNA]</scope>
    <source>
        <strain evidence="4 5">FDAARGOS_741</strain>
    </source>
</reference>
<dbReference type="PIRSF" id="PIRSF005087">
    <property type="entry name" value="NrdI"/>
    <property type="match status" value="1"/>
</dbReference>
<dbReference type="NCBIfam" id="TIGR00333">
    <property type="entry name" value="nrdI"/>
    <property type="match status" value="1"/>
</dbReference>
<dbReference type="InterPro" id="IPR020852">
    <property type="entry name" value="RNR_Ib_NrdI_bac"/>
</dbReference>
<evidence type="ECO:0000256" key="1">
    <source>
        <dbReference type="ARBA" id="ARBA00003999"/>
    </source>
</evidence>
<dbReference type="PANTHER" id="PTHR37297:SF1">
    <property type="entry name" value="PROTEIN NRDI"/>
    <property type="match status" value="1"/>
</dbReference>
<keyword evidence="5" id="KW-1185">Reference proteome</keyword>
<evidence type="ECO:0000256" key="2">
    <source>
        <dbReference type="ARBA" id="ARBA00009942"/>
    </source>
</evidence>
<dbReference type="GO" id="GO:0010181">
    <property type="term" value="F:FMN binding"/>
    <property type="evidence" value="ECO:0007669"/>
    <property type="project" value="InterPro"/>
</dbReference>
<dbReference type="SUPFAM" id="SSF52218">
    <property type="entry name" value="Flavoproteins"/>
    <property type="match status" value="1"/>
</dbReference>
<dbReference type="RefSeq" id="WP_004633221.1">
    <property type="nucleotide sequence ID" value="NZ_CP046314.1"/>
</dbReference>
<evidence type="ECO:0000313" key="4">
    <source>
        <dbReference type="EMBL" id="QGS08886.1"/>
    </source>
</evidence>
<dbReference type="Proteomes" id="UP000425411">
    <property type="component" value="Chromosome"/>
</dbReference>
<dbReference type="PANTHER" id="PTHR37297">
    <property type="entry name" value="PROTEIN NRDI"/>
    <property type="match status" value="1"/>
</dbReference>
<dbReference type="EMBL" id="CP046314">
    <property type="protein sequence ID" value="QGS08886.1"/>
    <property type="molecule type" value="Genomic_DNA"/>
</dbReference>
<dbReference type="AlphaFoldDB" id="A0A2X4NF44"/>